<dbReference type="SMART" id="SM00382">
    <property type="entry name" value="AAA"/>
    <property type="match status" value="1"/>
</dbReference>
<feature type="domain" description="ABC transporter" evidence="5">
    <location>
        <begin position="14"/>
        <end position="260"/>
    </location>
</feature>
<dbReference type="GO" id="GO:0005524">
    <property type="term" value="F:ATP binding"/>
    <property type="evidence" value="ECO:0007669"/>
    <property type="project" value="UniProtKB-KW"/>
</dbReference>
<dbReference type="OrthoDB" id="9802264at2"/>
<organism evidence="6 7">
    <name type="scientific">Mesorhizobium australicum</name>
    <dbReference type="NCBI Taxonomy" id="536018"/>
    <lineage>
        <taxon>Bacteria</taxon>
        <taxon>Pseudomonadati</taxon>
        <taxon>Pseudomonadota</taxon>
        <taxon>Alphaproteobacteria</taxon>
        <taxon>Hyphomicrobiales</taxon>
        <taxon>Phyllobacteriaceae</taxon>
        <taxon>Mesorhizobium</taxon>
    </lineage>
</organism>
<dbReference type="AlphaFoldDB" id="A0A1X7PPY1"/>
<keyword evidence="4" id="KW-0067">ATP-binding</keyword>
<evidence type="ECO:0000256" key="3">
    <source>
        <dbReference type="ARBA" id="ARBA00022741"/>
    </source>
</evidence>
<evidence type="ECO:0000256" key="4">
    <source>
        <dbReference type="ARBA" id="ARBA00022840"/>
    </source>
</evidence>
<dbReference type="InterPro" id="IPR050319">
    <property type="entry name" value="ABC_transp_ATP-bind"/>
</dbReference>
<dbReference type="Pfam" id="PF00005">
    <property type="entry name" value="ABC_tran"/>
    <property type="match status" value="1"/>
</dbReference>
<reference evidence="7" key="1">
    <citation type="submission" date="2017-04" db="EMBL/GenBank/DDBJ databases">
        <authorList>
            <person name="Varghese N."/>
            <person name="Submissions S."/>
        </authorList>
    </citation>
    <scope>NUCLEOTIDE SEQUENCE [LARGE SCALE GENOMIC DNA]</scope>
    <source>
        <strain evidence="7">B5P</strain>
    </source>
</reference>
<dbReference type="InterPro" id="IPR003593">
    <property type="entry name" value="AAA+_ATPase"/>
</dbReference>
<keyword evidence="3" id="KW-0547">Nucleotide-binding</keyword>
<dbReference type="EMBL" id="FXBL01000004">
    <property type="protein sequence ID" value="SMH54003.1"/>
    <property type="molecule type" value="Genomic_DNA"/>
</dbReference>
<evidence type="ECO:0000256" key="2">
    <source>
        <dbReference type="ARBA" id="ARBA00022448"/>
    </source>
</evidence>
<dbReference type="InterPro" id="IPR017871">
    <property type="entry name" value="ABC_transporter-like_CS"/>
</dbReference>
<name>A0A1X7PPY1_9HYPH</name>
<dbReference type="Proteomes" id="UP000193083">
    <property type="component" value="Unassembled WGS sequence"/>
</dbReference>
<proteinExistence type="inferred from homology"/>
<evidence type="ECO:0000313" key="7">
    <source>
        <dbReference type="Proteomes" id="UP000193083"/>
    </source>
</evidence>
<dbReference type="PROSITE" id="PS50893">
    <property type="entry name" value="ABC_TRANSPORTER_2"/>
    <property type="match status" value="1"/>
</dbReference>
<keyword evidence="7" id="KW-1185">Reference proteome</keyword>
<evidence type="ECO:0000313" key="6">
    <source>
        <dbReference type="EMBL" id="SMH54003.1"/>
    </source>
</evidence>
<dbReference type="InterPro" id="IPR027417">
    <property type="entry name" value="P-loop_NTPase"/>
</dbReference>
<sequence>MTSGASEQPGNPILRVLAATKYYMVGGNRMYAVDDVSFDVRPSEILGLVGESGSGKTTLSRIVARLIDQDDGRVIFDGADITGMSGAKFGTSPKRRLLQMVFQDPLASLNPRFRAFDAIANPVQRLGTPEERRDVRDLVIEAASHAGLPERLLHSYPHQLSGGQRARVDIARAIVLKPKLVLLDEPTSALDASLQAHVIQTILRLRSELGVAFIFVSHDLNLVRLISDRLLVMHRGKVVEQGQAQEVFENPSADYTRQLISAIPVLGRRRVAGKPTA</sequence>
<dbReference type="PROSITE" id="PS00211">
    <property type="entry name" value="ABC_TRANSPORTER_1"/>
    <property type="match status" value="1"/>
</dbReference>
<dbReference type="CDD" id="cd03257">
    <property type="entry name" value="ABC_NikE_OppD_transporters"/>
    <property type="match status" value="1"/>
</dbReference>
<comment type="similarity">
    <text evidence="1">Belongs to the ABC transporter superfamily.</text>
</comment>
<dbReference type="SUPFAM" id="SSF52540">
    <property type="entry name" value="P-loop containing nucleoside triphosphate hydrolases"/>
    <property type="match status" value="1"/>
</dbReference>
<dbReference type="RefSeq" id="WP_085466628.1">
    <property type="nucleotide sequence ID" value="NZ_FXBL01000004.1"/>
</dbReference>
<accession>A0A1X7PPY1</accession>
<dbReference type="InterPro" id="IPR003439">
    <property type="entry name" value="ABC_transporter-like_ATP-bd"/>
</dbReference>
<evidence type="ECO:0000259" key="5">
    <source>
        <dbReference type="PROSITE" id="PS50893"/>
    </source>
</evidence>
<evidence type="ECO:0000256" key="1">
    <source>
        <dbReference type="ARBA" id="ARBA00005417"/>
    </source>
</evidence>
<dbReference type="PANTHER" id="PTHR43776:SF7">
    <property type="entry name" value="D,D-DIPEPTIDE TRANSPORT ATP-BINDING PROTEIN DDPF-RELATED"/>
    <property type="match status" value="1"/>
</dbReference>
<protein>
    <submittedName>
        <fullName evidence="6">ABC transporter</fullName>
    </submittedName>
</protein>
<gene>
    <name evidence="6" type="ORF">SAMN02982922_4990</name>
</gene>
<dbReference type="Gene3D" id="3.40.50.300">
    <property type="entry name" value="P-loop containing nucleotide triphosphate hydrolases"/>
    <property type="match status" value="1"/>
</dbReference>
<dbReference type="GO" id="GO:0016887">
    <property type="term" value="F:ATP hydrolysis activity"/>
    <property type="evidence" value="ECO:0007669"/>
    <property type="project" value="InterPro"/>
</dbReference>
<keyword evidence="2" id="KW-0813">Transport</keyword>
<dbReference type="GO" id="GO:0055085">
    <property type="term" value="P:transmembrane transport"/>
    <property type="evidence" value="ECO:0007669"/>
    <property type="project" value="UniProtKB-ARBA"/>
</dbReference>
<dbReference type="PANTHER" id="PTHR43776">
    <property type="entry name" value="TRANSPORT ATP-BINDING PROTEIN"/>
    <property type="match status" value="1"/>
</dbReference>